<accession>A0ABX9G501</accession>
<dbReference type="SUPFAM" id="SSF46785">
    <property type="entry name" value="Winged helix' DNA-binding domain"/>
    <property type="match status" value="1"/>
</dbReference>
<dbReference type="GeneID" id="99733419"/>
<dbReference type="PROSITE" id="PS50995">
    <property type="entry name" value="HTH_MARR_2"/>
    <property type="match status" value="1"/>
</dbReference>
<evidence type="ECO:0000313" key="6">
    <source>
        <dbReference type="EMBL" id="RBP15652.1"/>
    </source>
</evidence>
<evidence type="ECO:0000256" key="4">
    <source>
        <dbReference type="SAM" id="MobiDB-lite"/>
    </source>
</evidence>
<dbReference type="InterPro" id="IPR036388">
    <property type="entry name" value="WH-like_DNA-bd_sf"/>
</dbReference>
<keyword evidence="7" id="KW-1185">Reference proteome</keyword>
<feature type="compositionally biased region" description="Pro residues" evidence="4">
    <location>
        <begin position="1"/>
        <end position="10"/>
    </location>
</feature>
<dbReference type="SMART" id="SM00347">
    <property type="entry name" value="HTH_MARR"/>
    <property type="match status" value="1"/>
</dbReference>
<feature type="region of interest" description="Disordered" evidence="4">
    <location>
        <begin position="1"/>
        <end position="20"/>
    </location>
</feature>
<evidence type="ECO:0000259" key="5">
    <source>
        <dbReference type="PROSITE" id="PS50995"/>
    </source>
</evidence>
<dbReference type="Pfam" id="PF12802">
    <property type="entry name" value="MarR_2"/>
    <property type="match status" value="1"/>
</dbReference>
<dbReference type="Proteomes" id="UP000252124">
    <property type="component" value="Unassembled WGS sequence"/>
</dbReference>
<dbReference type="PROSITE" id="PS01117">
    <property type="entry name" value="HTH_MARR_1"/>
    <property type="match status" value="1"/>
</dbReference>
<dbReference type="PANTHER" id="PTHR42756">
    <property type="entry name" value="TRANSCRIPTIONAL REGULATOR, MARR"/>
    <property type="match status" value="1"/>
</dbReference>
<gene>
    <name evidence="6" type="ORF">DFP87_11319</name>
</gene>
<organism evidence="6 7">
    <name type="scientific">Achromobacter marplatensis</name>
    <dbReference type="NCBI Taxonomy" id="470868"/>
    <lineage>
        <taxon>Bacteria</taxon>
        <taxon>Pseudomonadati</taxon>
        <taxon>Pseudomonadota</taxon>
        <taxon>Betaproteobacteria</taxon>
        <taxon>Burkholderiales</taxon>
        <taxon>Alcaligenaceae</taxon>
        <taxon>Achromobacter</taxon>
    </lineage>
</organism>
<evidence type="ECO:0000256" key="2">
    <source>
        <dbReference type="ARBA" id="ARBA00023125"/>
    </source>
</evidence>
<dbReference type="EMBL" id="QNRM01000013">
    <property type="protein sequence ID" value="RBP15652.1"/>
    <property type="molecule type" value="Genomic_DNA"/>
</dbReference>
<reference evidence="6 7" key="1">
    <citation type="submission" date="2018-06" db="EMBL/GenBank/DDBJ databases">
        <title>Genomic Encyclopedia of Type Strains, Phase III (KMG-III): the genomes of soil and plant-associated and newly described type strains.</title>
        <authorList>
            <person name="Whitman W."/>
        </authorList>
    </citation>
    <scope>NUCLEOTIDE SEQUENCE [LARGE SCALE GENOMIC DNA]</scope>
    <source>
        <strain evidence="6 7">CECT 7342</strain>
    </source>
</reference>
<dbReference type="InterPro" id="IPR036390">
    <property type="entry name" value="WH_DNA-bd_sf"/>
</dbReference>
<dbReference type="InterPro" id="IPR023187">
    <property type="entry name" value="Tscrpt_reg_MarR-type_CS"/>
</dbReference>
<sequence length="168" mass="18933">MNAETPPPSSDTPTHYRNDNRCMVEDNAGYLIKLAYHSLTRMLDQEMAPLGLTAMQWRPLAMVFLGRADTPAELARLNDMDTGAMTRALDRLEAKGLLRRTRSQTDRRVVKIELTELGEAKAREIPQNIARSLNHHLRGFSADEVTQLMHFMRRMIANGSASSAAPER</sequence>
<dbReference type="GO" id="GO:0003677">
    <property type="term" value="F:DNA binding"/>
    <property type="evidence" value="ECO:0007669"/>
    <property type="project" value="UniProtKB-KW"/>
</dbReference>
<evidence type="ECO:0000313" key="7">
    <source>
        <dbReference type="Proteomes" id="UP000252124"/>
    </source>
</evidence>
<evidence type="ECO:0000256" key="3">
    <source>
        <dbReference type="ARBA" id="ARBA00023163"/>
    </source>
</evidence>
<keyword evidence="2 6" id="KW-0238">DNA-binding</keyword>
<evidence type="ECO:0000256" key="1">
    <source>
        <dbReference type="ARBA" id="ARBA00023015"/>
    </source>
</evidence>
<dbReference type="PANTHER" id="PTHR42756:SF1">
    <property type="entry name" value="TRANSCRIPTIONAL REPRESSOR OF EMRAB OPERON"/>
    <property type="match status" value="1"/>
</dbReference>
<comment type="caution">
    <text evidence="6">The sequence shown here is derived from an EMBL/GenBank/DDBJ whole genome shotgun (WGS) entry which is preliminary data.</text>
</comment>
<dbReference type="RefSeq" id="WP_088590923.1">
    <property type="nucleotide sequence ID" value="NZ_CADIJU010000019.1"/>
</dbReference>
<dbReference type="Gene3D" id="1.10.10.10">
    <property type="entry name" value="Winged helix-like DNA-binding domain superfamily/Winged helix DNA-binding domain"/>
    <property type="match status" value="1"/>
</dbReference>
<keyword evidence="3" id="KW-0804">Transcription</keyword>
<proteinExistence type="predicted"/>
<dbReference type="PRINTS" id="PR00598">
    <property type="entry name" value="HTHMARR"/>
</dbReference>
<protein>
    <submittedName>
        <fullName evidence="6">DNA-binding MarR family transcriptional regulator</fullName>
    </submittedName>
</protein>
<feature type="domain" description="HTH marR-type" evidence="5">
    <location>
        <begin position="25"/>
        <end position="157"/>
    </location>
</feature>
<dbReference type="InterPro" id="IPR000835">
    <property type="entry name" value="HTH_MarR-typ"/>
</dbReference>
<name>A0ABX9G501_9BURK</name>
<keyword evidence="1" id="KW-0805">Transcription regulation</keyword>